<proteinExistence type="predicted"/>
<dbReference type="SUPFAM" id="SSF51182">
    <property type="entry name" value="RmlC-like cupins"/>
    <property type="match status" value="1"/>
</dbReference>
<gene>
    <name evidence="2" type="ORF">GCM10023329_17800</name>
</gene>
<evidence type="ECO:0000313" key="2">
    <source>
        <dbReference type="EMBL" id="GAA4771049.1"/>
    </source>
</evidence>
<dbReference type="Pfam" id="PF05726">
    <property type="entry name" value="Pirin_C"/>
    <property type="match status" value="1"/>
</dbReference>
<evidence type="ECO:0000259" key="1">
    <source>
        <dbReference type="Pfam" id="PF05726"/>
    </source>
</evidence>
<dbReference type="EMBL" id="BAABJV010000003">
    <property type="protein sequence ID" value="GAA4771049.1"/>
    <property type="molecule type" value="Genomic_DNA"/>
</dbReference>
<dbReference type="InterPro" id="IPR011051">
    <property type="entry name" value="RmlC_Cupin_sf"/>
</dbReference>
<organism evidence="2 3">
    <name type="scientific">Streptomyces sanyensis</name>
    <dbReference type="NCBI Taxonomy" id="568869"/>
    <lineage>
        <taxon>Bacteria</taxon>
        <taxon>Bacillati</taxon>
        <taxon>Actinomycetota</taxon>
        <taxon>Actinomycetes</taxon>
        <taxon>Kitasatosporales</taxon>
        <taxon>Streptomycetaceae</taxon>
        <taxon>Streptomyces</taxon>
    </lineage>
</organism>
<evidence type="ECO:0000313" key="3">
    <source>
        <dbReference type="Proteomes" id="UP001501147"/>
    </source>
</evidence>
<dbReference type="InterPro" id="IPR008778">
    <property type="entry name" value="Pirin_C_dom"/>
</dbReference>
<comment type="caution">
    <text evidence="2">The sequence shown here is derived from an EMBL/GenBank/DDBJ whole genome shotgun (WGS) entry which is preliminary data.</text>
</comment>
<reference evidence="3" key="1">
    <citation type="journal article" date="2019" name="Int. J. Syst. Evol. Microbiol.">
        <title>The Global Catalogue of Microorganisms (GCM) 10K type strain sequencing project: providing services to taxonomists for standard genome sequencing and annotation.</title>
        <authorList>
            <consortium name="The Broad Institute Genomics Platform"/>
            <consortium name="The Broad Institute Genome Sequencing Center for Infectious Disease"/>
            <person name="Wu L."/>
            <person name="Ma J."/>
        </authorList>
    </citation>
    <scope>NUCLEOTIDE SEQUENCE [LARGE SCALE GENOMIC DNA]</scope>
    <source>
        <strain evidence="3">JCM 18324</strain>
    </source>
</reference>
<dbReference type="Proteomes" id="UP001501147">
    <property type="component" value="Unassembled WGS sequence"/>
</dbReference>
<feature type="domain" description="Pirin C-terminal" evidence="1">
    <location>
        <begin position="189"/>
        <end position="258"/>
    </location>
</feature>
<dbReference type="CDD" id="cd02247">
    <property type="entry name" value="cupin_pirin_C"/>
    <property type="match status" value="1"/>
</dbReference>
<dbReference type="RefSeq" id="WP_345611760.1">
    <property type="nucleotide sequence ID" value="NZ_BAABJV010000003.1"/>
</dbReference>
<accession>A0ABP8ZZZ9</accession>
<dbReference type="Gene3D" id="2.60.120.10">
    <property type="entry name" value="Jelly Rolls"/>
    <property type="match status" value="1"/>
</dbReference>
<dbReference type="InterPro" id="IPR014710">
    <property type="entry name" value="RmlC-like_jellyroll"/>
</dbReference>
<protein>
    <recommendedName>
        <fullName evidence="1">Pirin C-terminal domain-containing protein</fullName>
    </recommendedName>
</protein>
<sequence>MRTRPTDTAAHRSVAAVLPSARAPLDSGLPVRRAALPGTRTGPSAAFLTVEQIGPGFPSCPPPPDGPPAAARPSCPGGDGSFAYVLDGGLLRPGGSGPRRSVPPGAVVLRCGDAAEPFGTPLAAPGGLHHQLRVLRGPNAGPPGDGPASLRPGPAPVVRRLDGTWFRVLAGRACGAAGPLDAGAGVTAVHVSLAPGAAAELPAPARHLAAVYVLAGDGRVAGREVGEGELAVLAEGGAAVRMAGGPVGADLLLLSARPGG</sequence>
<keyword evidence="3" id="KW-1185">Reference proteome</keyword>
<name>A0ABP8ZZZ9_9ACTN</name>